<reference evidence="2 3" key="1">
    <citation type="submission" date="2017-05" db="EMBL/GenBank/DDBJ databases">
        <authorList>
            <person name="Song R."/>
            <person name="Chenine A.L."/>
            <person name="Ruprecht R.M."/>
        </authorList>
    </citation>
    <scope>NUCLEOTIDE SEQUENCE [LARGE SCALE GENOMIC DNA]</scope>
</reference>
<keyword evidence="3" id="KW-1185">Reference proteome</keyword>
<evidence type="ECO:0000313" key="3">
    <source>
        <dbReference type="Proteomes" id="UP000225448"/>
    </source>
</evidence>
<dbReference type="EMBL" id="MF042360">
    <property type="protein sequence ID" value="ARV76747.1"/>
    <property type="molecule type" value="Genomic_DNA"/>
</dbReference>
<name>A0A1Y0T1P4_9CAUD</name>
<keyword evidence="1" id="KW-0472">Membrane</keyword>
<gene>
    <name evidence="2" type="ORF">PHABIO_116</name>
</gene>
<accession>A0A1Y0T1P4</accession>
<feature type="transmembrane region" description="Helical" evidence="1">
    <location>
        <begin position="31"/>
        <end position="52"/>
    </location>
</feature>
<protein>
    <submittedName>
        <fullName evidence="2">Uncharacterized protein</fullName>
    </submittedName>
</protein>
<keyword evidence="1" id="KW-1133">Transmembrane helix</keyword>
<proteinExistence type="predicted"/>
<evidence type="ECO:0000313" key="2">
    <source>
        <dbReference type="EMBL" id="ARV76747.1"/>
    </source>
</evidence>
<keyword evidence="1" id="KW-0812">Transmembrane</keyword>
<feature type="transmembrane region" description="Helical" evidence="1">
    <location>
        <begin position="6"/>
        <end position="24"/>
    </location>
</feature>
<evidence type="ECO:0000256" key="1">
    <source>
        <dbReference type="SAM" id="Phobius"/>
    </source>
</evidence>
<dbReference type="Proteomes" id="UP000225448">
    <property type="component" value="Segment"/>
</dbReference>
<organism evidence="2 3">
    <name type="scientific">Pseudomonas phage Phabio</name>
    <dbReference type="NCBI Taxonomy" id="2006668"/>
    <lineage>
        <taxon>Viruses</taxon>
        <taxon>Duplodnaviria</taxon>
        <taxon>Heunggongvirae</taxon>
        <taxon>Uroviricota</taxon>
        <taxon>Caudoviricetes</taxon>
        <taxon>Chimalliviridae</taxon>
        <taxon>Phabiovirus</taxon>
        <taxon>Phabiovirus phabio</taxon>
    </lineage>
</organism>
<sequence length="53" mass="5694">MANLGVSIAVIFVSLASTLVMYLNQDKDKPIGWVVVIACCAAFVQALNLMGFF</sequence>